<evidence type="ECO:0000313" key="1">
    <source>
        <dbReference type="EMBL" id="KKK68218.1"/>
    </source>
</evidence>
<dbReference type="EMBL" id="LAZR01059240">
    <property type="protein sequence ID" value="KKK68218.1"/>
    <property type="molecule type" value="Genomic_DNA"/>
</dbReference>
<protein>
    <recommendedName>
        <fullName evidence="2">Gelsolin-like domain-containing protein</fullName>
    </recommendedName>
</protein>
<dbReference type="AlphaFoldDB" id="A0A0F8XH39"/>
<organism evidence="1">
    <name type="scientific">marine sediment metagenome</name>
    <dbReference type="NCBI Taxonomy" id="412755"/>
    <lineage>
        <taxon>unclassified sequences</taxon>
        <taxon>metagenomes</taxon>
        <taxon>ecological metagenomes</taxon>
    </lineage>
</organism>
<evidence type="ECO:0008006" key="2">
    <source>
        <dbReference type="Google" id="ProtNLM"/>
    </source>
</evidence>
<accession>A0A0F8XH39</accession>
<dbReference type="InterPro" id="IPR029006">
    <property type="entry name" value="ADF-H/Gelsolin-like_dom_sf"/>
</dbReference>
<comment type="caution">
    <text evidence="1">The sequence shown here is derived from an EMBL/GenBank/DDBJ whole genome shotgun (WGS) entry which is preliminary data.</text>
</comment>
<reference evidence="1" key="1">
    <citation type="journal article" date="2015" name="Nature">
        <title>Complex archaea that bridge the gap between prokaryotes and eukaryotes.</title>
        <authorList>
            <person name="Spang A."/>
            <person name="Saw J.H."/>
            <person name="Jorgensen S.L."/>
            <person name="Zaremba-Niedzwiedzka K."/>
            <person name="Martijn J."/>
            <person name="Lind A.E."/>
            <person name="van Eijk R."/>
            <person name="Schleper C."/>
            <person name="Guy L."/>
            <person name="Ettema T.J."/>
        </authorList>
    </citation>
    <scope>NUCLEOTIDE SEQUENCE</scope>
</reference>
<sequence>MIRILPQVFLVNPDGTTTELSSDGLIKDILKTEECYVLVADDVRKVFLWKGLKSSVRSKFIGAKRSQEIRGQVGMHYAVIPLDEADENKEFLKLIGGKTKNDGDGNFPSPYIFKPPGPPDDLALGGEPQAKPLITEQVLEYDPHCKYCGSNLSEGQSICHVCKNKVD</sequence>
<gene>
    <name evidence="1" type="ORF">LCGC14_2946280</name>
</gene>
<proteinExistence type="predicted"/>
<dbReference type="Gene3D" id="3.40.20.10">
    <property type="entry name" value="Severin"/>
    <property type="match status" value="1"/>
</dbReference>
<name>A0A0F8XH39_9ZZZZ</name>
<dbReference type="SUPFAM" id="SSF55753">
    <property type="entry name" value="Actin depolymerizing proteins"/>
    <property type="match status" value="1"/>
</dbReference>